<evidence type="ECO:0008006" key="4">
    <source>
        <dbReference type="Google" id="ProtNLM"/>
    </source>
</evidence>
<dbReference type="Proteomes" id="UP000033121">
    <property type="component" value="Unassembled WGS sequence"/>
</dbReference>
<evidence type="ECO:0000256" key="1">
    <source>
        <dbReference type="SAM" id="SignalP"/>
    </source>
</evidence>
<protein>
    <recommendedName>
        <fullName evidence="4">Lipid A 3-O-deacylase</fullName>
    </recommendedName>
</protein>
<sequence length="398" mass="44876">MGKFLTRGTKLLVLLSGICLSAAAQDTFKVKDKFRFFSLKLHTGNHYYTGTELEDKLKNGYGSIELRYGWQSTGKAGWNAEHLYPSYGIGWYSGYIGDVDIFGSPHAFFGFITLPITHSRRNIFQVEPALGLTYNLKPYDPETNVTNDAIGAKFAVYFSIHAGGKYRLTREVDLLYGIDLTHFSNGRTVTPNLGLNMFGISVGGRYNFNASQRKVDNTEHPQTVLQARPVLDYSNTRPRPIRESSLSLYQAFGTVQNKIDAGTNHRYLTSSTTIEWQHKFNTKHGLSVGFDAFVDPSARDTSEYPENKEAMMVFFPGLHAGYDFLIDRLSIRLQVGYNLNSTARTIKGNSYVRAAVRYELTNRLFGQIGLKTMNGATADWIEWGLGYKVFRSVYRKSP</sequence>
<evidence type="ECO:0000313" key="3">
    <source>
        <dbReference type="Proteomes" id="UP000033121"/>
    </source>
</evidence>
<dbReference type="AlphaFoldDB" id="A0A0E9MXQ9"/>
<dbReference type="OrthoDB" id="627554at2"/>
<evidence type="ECO:0000313" key="2">
    <source>
        <dbReference type="EMBL" id="GAO42502.1"/>
    </source>
</evidence>
<dbReference type="Pfam" id="PF09411">
    <property type="entry name" value="PagL"/>
    <property type="match status" value="1"/>
</dbReference>
<feature type="signal peptide" evidence="1">
    <location>
        <begin position="1"/>
        <end position="24"/>
    </location>
</feature>
<organism evidence="2 3">
    <name type="scientific">Flavihumibacter petaseus NBRC 106054</name>
    <dbReference type="NCBI Taxonomy" id="1220578"/>
    <lineage>
        <taxon>Bacteria</taxon>
        <taxon>Pseudomonadati</taxon>
        <taxon>Bacteroidota</taxon>
        <taxon>Chitinophagia</taxon>
        <taxon>Chitinophagales</taxon>
        <taxon>Chitinophagaceae</taxon>
        <taxon>Flavihumibacter</taxon>
    </lineage>
</organism>
<comment type="caution">
    <text evidence="2">The sequence shown here is derived from an EMBL/GenBank/DDBJ whole genome shotgun (WGS) entry which is preliminary data.</text>
</comment>
<dbReference type="Gene3D" id="2.40.160.20">
    <property type="match status" value="1"/>
</dbReference>
<feature type="chain" id="PRO_5002430223" description="Lipid A 3-O-deacylase" evidence="1">
    <location>
        <begin position="25"/>
        <end position="398"/>
    </location>
</feature>
<accession>A0A0E9MXQ9</accession>
<dbReference type="RefSeq" id="WP_046368177.1">
    <property type="nucleotide sequence ID" value="NZ_BBWV01000001.1"/>
</dbReference>
<name>A0A0E9MXQ9_9BACT</name>
<gene>
    <name evidence="2" type="ORF">FPE01S_01_15160</name>
</gene>
<reference evidence="2 3" key="1">
    <citation type="submission" date="2015-04" db="EMBL/GenBank/DDBJ databases">
        <title>Whole genome shotgun sequence of Flavihumibacter petaseus NBRC 106054.</title>
        <authorList>
            <person name="Miyazawa S."/>
            <person name="Hosoyama A."/>
            <person name="Hashimoto M."/>
            <person name="Noguchi M."/>
            <person name="Tsuchikane K."/>
            <person name="Ohji S."/>
            <person name="Yamazoe A."/>
            <person name="Ichikawa N."/>
            <person name="Kimura A."/>
            <person name="Fujita N."/>
        </authorList>
    </citation>
    <scope>NUCLEOTIDE SEQUENCE [LARGE SCALE GENOMIC DNA]</scope>
    <source>
        <strain evidence="2 3">NBRC 106054</strain>
    </source>
</reference>
<keyword evidence="1" id="KW-0732">Signal</keyword>
<dbReference type="EMBL" id="BBWV01000001">
    <property type="protein sequence ID" value="GAO42502.1"/>
    <property type="molecule type" value="Genomic_DNA"/>
</dbReference>
<dbReference type="InterPro" id="IPR018550">
    <property type="entry name" value="Lipid-A_deacylase-rel"/>
</dbReference>
<keyword evidence="3" id="KW-1185">Reference proteome</keyword>
<proteinExistence type="predicted"/>
<dbReference type="STRING" id="1220578.FPE01S_01_15160"/>